<evidence type="ECO:0000256" key="3">
    <source>
        <dbReference type="ARBA" id="ARBA00022801"/>
    </source>
</evidence>
<comment type="similarity">
    <text evidence="1">Belongs to the metallo-beta-lactamase superfamily.</text>
</comment>
<dbReference type="SMART" id="SM00849">
    <property type="entry name" value="Lactamase_B"/>
    <property type="match status" value="1"/>
</dbReference>
<evidence type="ECO:0000313" key="6">
    <source>
        <dbReference type="EMBL" id="MBG6091400.1"/>
    </source>
</evidence>
<gene>
    <name evidence="6" type="ORF">IW256_005513</name>
</gene>
<dbReference type="GO" id="GO:0016787">
    <property type="term" value="F:hydrolase activity"/>
    <property type="evidence" value="ECO:0007669"/>
    <property type="project" value="UniProtKB-KW"/>
</dbReference>
<dbReference type="PANTHER" id="PTHR42978">
    <property type="entry name" value="QUORUM-QUENCHING LACTONASE YTNP-RELATED-RELATED"/>
    <property type="match status" value="1"/>
</dbReference>
<dbReference type="AlphaFoldDB" id="A0A931GLU1"/>
<dbReference type="InterPro" id="IPR051013">
    <property type="entry name" value="MBL_superfamily_lactonases"/>
</dbReference>
<dbReference type="InterPro" id="IPR036866">
    <property type="entry name" value="RibonucZ/Hydroxyglut_hydro"/>
</dbReference>
<dbReference type="SUPFAM" id="SSF56281">
    <property type="entry name" value="Metallo-hydrolase/oxidoreductase"/>
    <property type="match status" value="1"/>
</dbReference>
<dbReference type="Gene3D" id="3.60.15.10">
    <property type="entry name" value="Ribonuclease Z/Hydroxyacylglutathione hydrolase-like"/>
    <property type="match status" value="1"/>
</dbReference>
<proteinExistence type="inferred from homology"/>
<evidence type="ECO:0000256" key="1">
    <source>
        <dbReference type="ARBA" id="ARBA00007749"/>
    </source>
</evidence>
<sequence>MHEKPRLVSGVEVVPICDAVGPMGEALRRPLEETFPGAAPALWKRTRTEAPAAFGPDDEWILHFHCFLLRVPAGPTVLVDTGLGTEDSPAASWAPVPGALPRALKEAGVAPEDVDTVVLTHLHSDHASGAVVDGRPLFPNARHLVQEDELTWLEGEGGDVLDDVVRPLRETGCLDSLQGKTRLFQGLEVVPTPGHTPGHQSVVLGDDQLVVAGDVVLHPVQLADPAVRYLYDEDGDVAAETRTALLRRMRRSGGLVAAPHLPEPFVQVR</sequence>
<comment type="caution">
    <text evidence="6">The sequence shown here is derived from an EMBL/GenBank/DDBJ whole genome shotgun (WGS) entry which is preliminary data.</text>
</comment>
<evidence type="ECO:0000256" key="2">
    <source>
        <dbReference type="ARBA" id="ARBA00022723"/>
    </source>
</evidence>
<feature type="domain" description="Metallo-beta-lactamase" evidence="5">
    <location>
        <begin position="63"/>
        <end position="260"/>
    </location>
</feature>
<dbReference type="PANTHER" id="PTHR42978:SF6">
    <property type="entry name" value="QUORUM-QUENCHING LACTONASE YTNP-RELATED"/>
    <property type="match status" value="1"/>
</dbReference>
<dbReference type="InterPro" id="IPR001279">
    <property type="entry name" value="Metallo-B-lactamas"/>
</dbReference>
<evidence type="ECO:0000313" key="7">
    <source>
        <dbReference type="Proteomes" id="UP000614047"/>
    </source>
</evidence>
<protein>
    <submittedName>
        <fullName evidence="6">Glyoxylase-like metal-dependent hydrolase (Beta-lactamase superfamily II)</fullName>
    </submittedName>
</protein>
<keyword evidence="7" id="KW-1185">Reference proteome</keyword>
<evidence type="ECO:0000259" key="5">
    <source>
        <dbReference type="SMART" id="SM00849"/>
    </source>
</evidence>
<dbReference type="EMBL" id="JADOUA010000001">
    <property type="protein sequence ID" value="MBG6091400.1"/>
    <property type="molecule type" value="Genomic_DNA"/>
</dbReference>
<accession>A0A931GLU1</accession>
<keyword evidence="4" id="KW-0862">Zinc</keyword>
<keyword evidence="3 6" id="KW-0378">Hydrolase</keyword>
<dbReference type="Proteomes" id="UP000614047">
    <property type="component" value="Unassembled WGS sequence"/>
</dbReference>
<reference evidence="6" key="1">
    <citation type="submission" date="2020-11" db="EMBL/GenBank/DDBJ databases">
        <title>Sequencing the genomes of 1000 actinobacteria strains.</title>
        <authorList>
            <person name="Klenk H.-P."/>
        </authorList>
    </citation>
    <scope>NUCLEOTIDE SEQUENCE</scope>
    <source>
        <strain evidence="6">DSM 43175</strain>
    </source>
</reference>
<organism evidence="6 7">
    <name type="scientific">Actinomadura viridis</name>
    <dbReference type="NCBI Taxonomy" id="58110"/>
    <lineage>
        <taxon>Bacteria</taxon>
        <taxon>Bacillati</taxon>
        <taxon>Actinomycetota</taxon>
        <taxon>Actinomycetes</taxon>
        <taxon>Streptosporangiales</taxon>
        <taxon>Thermomonosporaceae</taxon>
        <taxon>Actinomadura</taxon>
    </lineage>
</organism>
<dbReference type="RefSeq" id="WP_231403953.1">
    <property type="nucleotide sequence ID" value="NZ_BAABES010000019.1"/>
</dbReference>
<evidence type="ECO:0000256" key="4">
    <source>
        <dbReference type="ARBA" id="ARBA00022833"/>
    </source>
</evidence>
<name>A0A931GLU1_9ACTN</name>
<dbReference type="GO" id="GO:0046872">
    <property type="term" value="F:metal ion binding"/>
    <property type="evidence" value="ECO:0007669"/>
    <property type="project" value="UniProtKB-KW"/>
</dbReference>
<dbReference type="Pfam" id="PF00753">
    <property type="entry name" value="Lactamase_B"/>
    <property type="match status" value="1"/>
</dbReference>
<keyword evidence="2" id="KW-0479">Metal-binding</keyword>